<evidence type="ECO:0000259" key="1">
    <source>
        <dbReference type="Pfam" id="PF07659"/>
    </source>
</evidence>
<dbReference type="EMBL" id="JBEPME010000005">
    <property type="protein sequence ID" value="MET3658498.1"/>
    <property type="molecule type" value="Genomic_DNA"/>
</dbReference>
<keyword evidence="3" id="KW-1185">Reference proteome</keyword>
<reference evidence="2 3" key="1">
    <citation type="submission" date="2024-06" db="EMBL/GenBank/DDBJ databases">
        <title>Sorghum-associated microbial communities from plants grown in Nebraska, USA.</title>
        <authorList>
            <person name="Schachtman D."/>
        </authorList>
    </citation>
    <scope>NUCLEOTIDE SEQUENCE [LARGE SCALE GENOMIC DNA]</scope>
    <source>
        <strain evidence="2 3">1288</strain>
    </source>
</reference>
<dbReference type="InterPro" id="IPR011630">
    <property type="entry name" value="DUF1599"/>
</dbReference>
<organism evidence="2 3">
    <name type="scientific">Sporosarcina psychrophila</name>
    <name type="common">Bacillus psychrophilus</name>
    <dbReference type="NCBI Taxonomy" id="1476"/>
    <lineage>
        <taxon>Bacteria</taxon>
        <taxon>Bacillati</taxon>
        <taxon>Bacillota</taxon>
        <taxon>Bacilli</taxon>
        <taxon>Bacillales</taxon>
        <taxon>Caryophanaceae</taxon>
        <taxon>Sporosarcina</taxon>
    </lineage>
</organism>
<proteinExistence type="predicted"/>
<dbReference type="Pfam" id="PF07659">
    <property type="entry name" value="DUF1599"/>
    <property type="match status" value="1"/>
</dbReference>
<protein>
    <recommendedName>
        <fullName evidence="1">Nucleotide modification associated domain-containing protein</fullName>
    </recommendedName>
</protein>
<comment type="caution">
    <text evidence="2">The sequence shown here is derived from an EMBL/GenBank/DDBJ whole genome shotgun (WGS) entry which is preliminary data.</text>
</comment>
<evidence type="ECO:0000313" key="3">
    <source>
        <dbReference type="Proteomes" id="UP001549104"/>
    </source>
</evidence>
<feature type="domain" description="Nucleotide modification associated" evidence="1">
    <location>
        <begin position="131"/>
        <end position="194"/>
    </location>
</feature>
<gene>
    <name evidence="2" type="ORF">ABIC55_003615</name>
</gene>
<evidence type="ECO:0000313" key="2">
    <source>
        <dbReference type="EMBL" id="MET3658498.1"/>
    </source>
</evidence>
<dbReference type="Proteomes" id="UP001549104">
    <property type="component" value="Unassembled WGS sequence"/>
</dbReference>
<accession>A0ABV2KBN2</accession>
<sequence length="197" mass="22245">MRKTPEVGEKVRFIGCVVGYGAITFGGEYEVIQRSEEYAVILDDKQKRRFLKEGNEKYEIVADVYALIANLGRRLHEVETALETAKERDYYVGMVEAYSDMSEEPVDVKVADRPAQIGAVCDKVRDLLIRKNHDYGDSFAQQYAKYGLQSALIRMDDKMRRLETLADGEQAQVAESIEDTLMDLAGYALLALVEASE</sequence>
<dbReference type="RefSeq" id="WP_354314146.1">
    <property type="nucleotide sequence ID" value="NZ_JBEPME010000005.1"/>
</dbReference>
<name>A0ABV2KBN2_SPOPS</name>